<evidence type="ECO:0000313" key="4">
    <source>
        <dbReference type="Proteomes" id="UP000295278"/>
    </source>
</evidence>
<reference evidence="3 4" key="1">
    <citation type="submission" date="2019-03" db="EMBL/GenBank/DDBJ databases">
        <title>Flavobacterium AT-3-2 sp. nov., isolated from arctic soil.</title>
        <authorList>
            <person name="Chaudhary D.K."/>
        </authorList>
    </citation>
    <scope>NUCLEOTIDE SEQUENCE [LARGE SCALE GENOMIC DNA]</scope>
    <source>
        <strain evidence="3 4">AT-3-2</strain>
    </source>
</reference>
<organism evidence="3 4">
    <name type="scientific">Flavobacterium caseinilyticum</name>
    <dbReference type="NCBI Taxonomy" id="2541732"/>
    <lineage>
        <taxon>Bacteria</taxon>
        <taxon>Pseudomonadati</taxon>
        <taxon>Bacteroidota</taxon>
        <taxon>Flavobacteriia</taxon>
        <taxon>Flavobacteriales</taxon>
        <taxon>Flavobacteriaceae</taxon>
        <taxon>Flavobacterium</taxon>
    </lineage>
</organism>
<dbReference type="Pfam" id="PF01757">
    <property type="entry name" value="Acyl_transf_3"/>
    <property type="match status" value="1"/>
</dbReference>
<feature type="transmembrane region" description="Helical" evidence="1">
    <location>
        <begin position="197"/>
        <end position="214"/>
    </location>
</feature>
<dbReference type="RefSeq" id="WP_131909683.1">
    <property type="nucleotide sequence ID" value="NZ_SMFM01000004.1"/>
</dbReference>
<feature type="transmembrane region" description="Helical" evidence="1">
    <location>
        <begin position="89"/>
        <end position="108"/>
    </location>
</feature>
<feature type="transmembrane region" description="Helical" evidence="1">
    <location>
        <begin position="311"/>
        <end position="330"/>
    </location>
</feature>
<dbReference type="GO" id="GO:0016747">
    <property type="term" value="F:acyltransferase activity, transferring groups other than amino-acyl groups"/>
    <property type="evidence" value="ECO:0007669"/>
    <property type="project" value="InterPro"/>
</dbReference>
<proteinExistence type="predicted"/>
<evidence type="ECO:0000256" key="1">
    <source>
        <dbReference type="SAM" id="Phobius"/>
    </source>
</evidence>
<dbReference type="Proteomes" id="UP000295278">
    <property type="component" value="Unassembled WGS sequence"/>
</dbReference>
<evidence type="ECO:0000259" key="2">
    <source>
        <dbReference type="Pfam" id="PF01757"/>
    </source>
</evidence>
<keyword evidence="4" id="KW-1185">Reference proteome</keyword>
<name>A0A4R5AT78_9FLAO</name>
<accession>A0A4R5AT78</accession>
<sequence length="344" mass="39882">MEITVQKSNQLKAVAALMMLCLHLFNRQYQGLFEPLFFVGTQPLSFYISLFCDASVPIFCFVSGYGLYFKFHKNAISYGKGNELRVKKLYINYWIILILFAVILGYLINAKGYPGNATKFLLNFSALESSYNSSWWFFFTYLLLVVSSTVLFRLIDQSSLVLLLSIFVVFYFFAFYFRVYQPNLFNNGLLNWLQRQLSLFGTSLLPFSIGAIALKARWNTKLSTFFASIRYKNAVALFVIFLLVVIHGLIPNFVIAPFLAVPFLFLFIQIKLPDCVDTTLNYIAPHATNMWLVHMFFYLTYFETFIYSLNYVLPIYLLLILCSLFSSVIVNKINHFVLFKLKLS</sequence>
<protein>
    <recommendedName>
        <fullName evidence="2">Acyltransferase 3 domain-containing protein</fullName>
    </recommendedName>
</protein>
<feature type="domain" description="Acyltransferase 3" evidence="2">
    <location>
        <begin position="9"/>
        <end position="330"/>
    </location>
</feature>
<gene>
    <name evidence="3" type="ORF">E0F89_10250</name>
</gene>
<keyword evidence="1" id="KW-1133">Transmembrane helix</keyword>
<feature type="transmembrane region" description="Helical" evidence="1">
    <location>
        <begin position="280"/>
        <end position="299"/>
    </location>
</feature>
<keyword evidence="1" id="KW-0812">Transmembrane</keyword>
<dbReference type="InterPro" id="IPR002656">
    <property type="entry name" value="Acyl_transf_3_dom"/>
</dbReference>
<feature type="transmembrane region" description="Helical" evidence="1">
    <location>
        <begin position="159"/>
        <end position="177"/>
    </location>
</feature>
<comment type="caution">
    <text evidence="3">The sequence shown here is derived from an EMBL/GenBank/DDBJ whole genome shotgun (WGS) entry which is preliminary data.</text>
</comment>
<feature type="transmembrane region" description="Helical" evidence="1">
    <location>
        <begin position="9"/>
        <end position="26"/>
    </location>
</feature>
<keyword evidence="1" id="KW-0472">Membrane</keyword>
<feature type="transmembrane region" description="Helical" evidence="1">
    <location>
        <begin position="235"/>
        <end position="268"/>
    </location>
</feature>
<dbReference type="EMBL" id="SMFM01000004">
    <property type="protein sequence ID" value="TDD75933.1"/>
    <property type="molecule type" value="Genomic_DNA"/>
</dbReference>
<evidence type="ECO:0000313" key="3">
    <source>
        <dbReference type="EMBL" id="TDD75933.1"/>
    </source>
</evidence>
<dbReference type="AlphaFoldDB" id="A0A4R5AT78"/>
<dbReference type="OrthoDB" id="9807022at2"/>
<feature type="transmembrane region" description="Helical" evidence="1">
    <location>
        <begin position="46"/>
        <end position="68"/>
    </location>
</feature>
<feature type="transmembrane region" description="Helical" evidence="1">
    <location>
        <begin position="134"/>
        <end position="152"/>
    </location>
</feature>